<dbReference type="EMBL" id="ML994618">
    <property type="protein sequence ID" value="KAF2190650.1"/>
    <property type="molecule type" value="Genomic_DNA"/>
</dbReference>
<dbReference type="SUPFAM" id="SSF53335">
    <property type="entry name" value="S-adenosyl-L-methionine-dependent methyltransferases"/>
    <property type="match status" value="1"/>
</dbReference>
<protein>
    <recommendedName>
        <fullName evidence="3">Methyltransferase type 11 domain-containing protein</fullName>
    </recommendedName>
</protein>
<sequence>MEGRFDLINSRLLLYGMSDWPRYIRTVTCLLKPSTGRVEIHDLDWVWYDSSNNIISDKWEWVKVLREAAEERGLDVNCGSRAAGWMKDAGLVNVKAVEYYCPFGGEWEGPEEMKAFGEYVASEMPRMFTHVISKVTERKGYSKEQIEARRAQR</sequence>
<proteinExistence type="predicted"/>
<dbReference type="AlphaFoldDB" id="A0A6A6EKM9"/>
<evidence type="ECO:0000313" key="2">
    <source>
        <dbReference type="Proteomes" id="UP000800200"/>
    </source>
</evidence>
<accession>A0A6A6EKM9</accession>
<gene>
    <name evidence="1" type="ORF">K469DRAFT_721552</name>
</gene>
<name>A0A6A6EKM9_9PEZI</name>
<keyword evidence="2" id="KW-1185">Reference proteome</keyword>
<organism evidence="1 2">
    <name type="scientific">Zopfia rhizophila CBS 207.26</name>
    <dbReference type="NCBI Taxonomy" id="1314779"/>
    <lineage>
        <taxon>Eukaryota</taxon>
        <taxon>Fungi</taxon>
        <taxon>Dikarya</taxon>
        <taxon>Ascomycota</taxon>
        <taxon>Pezizomycotina</taxon>
        <taxon>Dothideomycetes</taxon>
        <taxon>Dothideomycetes incertae sedis</taxon>
        <taxon>Zopfiaceae</taxon>
        <taxon>Zopfia</taxon>
    </lineage>
</organism>
<dbReference type="Gene3D" id="3.40.50.150">
    <property type="entry name" value="Vaccinia Virus protein VP39"/>
    <property type="match status" value="1"/>
</dbReference>
<dbReference type="InterPro" id="IPR029063">
    <property type="entry name" value="SAM-dependent_MTases_sf"/>
</dbReference>
<dbReference type="Proteomes" id="UP000800200">
    <property type="component" value="Unassembled WGS sequence"/>
</dbReference>
<evidence type="ECO:0000313" key="1">
    <source>
        <dbReference type="EMBL" id="KAF2190650.1"/>
    </source>
</evidence>
<reference evidence="1" key="1">
    <citation type="journal article" date="2020" name="Stud. Mycol.">
        <title>101 Dothideomycetes genomes: a test case for predicting lifestyles and emergence of pathogens.</title>
        <authorList>
            <person name="Haridas S."/>
            <person name="Albert R."/>
            <person name="Binder M."/>
            <person name="Bloem J."/>
            <person name="Labutti K."/>
            <person name="Salamov A."/>
            <person name="Andreopoulos B."/>
            <person name="Baker S."/>
            <person name="Barry K."/>
            <person name="Bills G."/>
            <person name="Bluhm B."/>
            <person name="Cannon C."/>
            <person name="Castanera R."/>
            <person name="Culley D."/>
            <person name="Daum C."/>
            <person name="Ezra D."/>
            <person name="Gonzalez J."/>
            <person name="Henrissat B."/>
            <person name="Kuo A."/>
            <person name="Liang C."/>
            <person name="Lipzen A."/>
            <person name="Lutzoni F."/>
            <person name="Magnuson J."/>
            <person name="Mondo S."/>
            <person name="Nolan M."/>
            <person name="Ohm R."/>
            <person name="Pangilinan J."/>
            <person name="Park H.-J."/>
            <person name="Ramirez L."/>
            <person name="Alfaro M."/>
            <person name="Sun H."/>
            <person name="Tritt A."/>
            <person name="Yoshinaga Y."/>
            <person name="Zwiers L.-H."/>
            <person name="Turgeon B."/>
            <person name="Goodwin S."/>
            <person name="Spatafora J."/>
            <person name="Crous P."/>
            <person name="Grigoriev I."/>
        </authorList>
    </citation>
    <scope>NUCLEOTIDE SEQUENCE</scope>
    <source>
        <strain evidence="1">CBS 207.26</strain>
    </source>
</reference>
<dbReference type="OrthoDB" id="10017101at2759"/>
<evidence type="ECO:0008006" key="3">
    <source>
        <dbReference type="Google" id="ProtNLM"/>
    </source>
</evidence>